<evidence type="ECO:0000313" key="18">
    <source>
        <dbReference type="EMBL" id="AFD27790.1"/>
    </source>
</evidence>
<evidence type="ECO:0000256" key="1">
    <source>
        <dbReference type="ARBA" id="ARBA00010018"/>
    </source>
</evidence>
<dbReference type="PROSITE" id="PS51384">
    <property type="entry name" value="FAD_FR"/>
    <property type="match status" value="1"/>
</dbReference>
<dbReference type="SUPFAM" id="SSF63380">
    <property type="entry name" value="Riboflavin synthase domain-like"/>
    <property type="match status" value="1"/>
</dbReference>
<feature type="region of interest" description="Disordered" evidence="15">
    <location>
        <begin position="457"/>
        <end position="482"/>
    </location>
</feature>
<evidence type="ECO:0000256" key="6">
    <source>
        <dbReference type="ARBA" id="ARBA00022723"/>
    </source>
</evidence>
<dbReference type="InterPro" id="IPR017938">
    <property type="entry name" value="Riboflavin_synthase-like_b-brl"/>
</dbReference>
<dbReference type="GO" id="GO:0070330">
    <property type="term" value="F:aromatase activity"/>
    <property type="evidence" value="ECO:0007669"/>
    <property type="project" value="UniProtKB-UniRule"/>
</dbReference>
<keyword evidence="7 13" id="KW-0274">FAD</keyword>
<name>H8H2P3_DEIGI</name>
<dbReference type="Gene3D" id="2.40.30.10">
    <property type="entry name" value="Translation factors"/>
    <property type="match status" value="1"/>
</dbReference>
<keyword evidence="13" id="KW-0249">Electron transport</keyword>
<dbReference type="GO" id="GO:0020037">
    <property type="term" value="F:heme binding"/>
    <property type="evidence" value="ECO:0007669"/>
    <property type="project" value="UniProtKB-UniRule"/>
</dbReference>
<keyword evidence="2 13" id="KW-0813">Transport</keyword>
<dbReference type="CDD" id="cd06206">
    <property type="entry name" value="bifunctional_CYPOR"/>
    <property type="match status" value="1"/>
</dbReference>
<dbReference type="InterPro" id="IPR023173">
    <property type="entry name" value="NADPH_Cyt_P450_Rdtase_alpha"/>
</dbReference>
<evidence type="ECO:0000256" key="14">
    <source>
        <dbReference type="PIRSR" id="PIRSR000209-1"/>
    </source>
</evidence>
<dbReference type="PROSITE" id="PS50902">
    <property type="entry name" value="FLAVODOXIN_LIKE"/>
    <property type="match status" value="1"/>
</dbReference>
<dbReference type="SUPFAM" id="SSF52218">
    <property type="entry name" value="Flavoproteins"/>
    <property type="match status" value="1"/>
</dbReference>
<dbReference type="Gene3D" id="1.20.990.10">
    <property type="entry name" value="NADPH-cytochrome p450 Reductase, Chain A, domain 3"/>
    <property type="match status" value="1"/>
</dbReference>
<evidence type="ECO:0000313" key="19">
    <source>
        <dbReference type="Proteomes" id="UP000007575"/>
    </source>
</evidence>
<comment type="cofactor">
    <cofactor evidence="13 14">
        <name>heme</name>
        <dbReference type="ChEBI" id="CHEBI:30413"/>
    </cofactor>
</comment>
<dbReference type="PRINTS" id="PR00371">
    <property type="entry name" value="FPNCR"/>
</dbReference>
<evidence type="ECO:0000256" key="11">
    <source>
        <dbReference type="ARBA" id="ARBA00023033"/>
    </source>
</evidence>
<dbReference type="InterPro" id="IPR001128">
    <property type="entry name" value="Cyt_P450"/>
</dbReference>
<keyword evidence="8 13" id="KW-0521">NADP</keyword>
<keyword evidence="10 13" id="KW-0408">Iron</keyword>
<dbReference type="InterPro" id="IPR001433">
    <property type="entry name" value="OxRdtase_FAD/NAD-bd"/>
</dbReference>
<dbReference type="SUPFAM" id="SSF48264">
    <property type="entry name" value="Cytochrome P450"/>
    <property type="match status" value="1"/>
</dbReference>
<evidence type="ECO:0000256" key="3">
    <source>
        <dbReference type="ARBA" id="ARBA00022617"/>
    </source>
</evidence>
<dbReference type="PATRIC" id="fig|745776.4.peg.3801"/>
<dbReference type="InterPro" id="IPR017927">
    <property type="entry name" value="FAD-bd_FR_type"/>
</dbReference>
<dbReference type="CDD" id="cd11068">
    <property type="entry name" value="CYP120A1"/>
    <property type="match status" value="1"/>
</dbReference>
<dbReference type="Pfam" id="PF00175">
    <property type="entry name" value="NAD_binding_1"/>
    <property type="match status" value="1"/>
</dbReference>
<dbReference type="KEGG" id="dgo:DGo_PB0521"/>
<dbReference type="InterPro" id="IPR001709">
    <property type="entry name" value="Flavoprot_Pyr_Nucl_cyt_Rdtase"/>
</dbReference>
<geneLocation type="plasmid" evidence="18 19">
    <name>P2</name>
</geneLocation>
<dbReference type="RefSeq" id="WP_014686882.1">
    <property type="nucleotide sequence ID" value="NC_017791.1"/>
</dbReference>
<evidence type="ECO:0000256" key="13">
    <source>
        <dbReference type="PIRNR" id="PIRNR000209"/>
    </source>
</evidence>
<dbReference type="PANTHER" id="PTHR19384">
    <property type="entry name" value="NITRIC OXIDE SYNTHASE-RELATED"/>
    <property type="match status" value="1"/>
</dbReference>
<dbReference type="GO" id="GO:0050660">
    <property type="term" value="F:flavin adenine dinucleotide binding"/>
    <property type="evidence" value="ECO:0007669"/>
    <property type="project" value="TreeGrafter"/>
</dbReference>
<feature type="domain" description="Flavodoxin-like" evidence="16">
    <location>
        <begin position="492"/>
        <end position="633"/>
    </location>
</feature>
<dbReference type="HOGENOM" id="CLU_001570_7_0_0"/>
<dbReference type="PIRSF" id="PIRSF000209">
    <property type="entry name" value="Bifunctional_P450_P450R"/>
    <property type="match status" value="1"/>
</dbReference>
<dbReference type="Proteomes" id="UP000007575">
    <property type="component" value="Plasmid P2"/>
</dbReference>
<sequence>MTLPIPAPQALPVLGHLLAIDAQSPVQSLTRLLRDHGPIAELRLPGRRKGGRLIVVGSYALADELSDQERFDKQVHDDLEEIRAFAGDGLFTAETAEPNWRRAHNILMPAFGPLAIRGMFGQMQDVCEQMLLRWERFGPAAEFDVADQMTRLTLDTIALCAFDYRFNSFYLERMHPFVDAMVGALDVAGKGGLSSNPLHLNRNRQYRHDLAAIREIADDLIRQRQADPQADEKDDLLALMLRGRDPETGEGLSLENVRNQMVTFLIAGHETTSGLLSFAVHFLLRDPEVLRRAREEVDRVLGDRAVRVTDLPKLTYLDQVLRETLRLWPTAPAFGLRPRARTIIGGRYEVYTDDTLLVLLPALHRDLAVWGPDVDRFDPERFAPGALEALPTNAWKPFGNGQRACIGQPFAMQEALLVLASVLQRFDLTAARPDAPLKVKETLTLKPHDLRLRARLRGGTARPGQPDPADQSVAQITPTGGGGPLTAEGIQLLVLYGSESGASEGFARQIAGDAAAHGCQATVHSLDEQAGTGSLPTQGAVVIVTSSYSGQPPANARRFMAWAQSLDAGALAGVQYAVFGCGNRDWAATYQAVPKQLDALLEDAGARRFCGRGEADARGDFFGGFADWYTTFWIEFGTAFGPLQTPAPGPATDAGAQIQRGARPRLLRQGDLQTGRVTANRELVSPDHPQGRSKRHLDIELPEGMTYRAGDYLAVLPDNPADLVERVLRRFNVAPDDQVAQAGRALGFLPGDLTLSAGDLLTHYTELTQPATRRQVERLRDATRCPPERQILAALADGYDTEVLAQRLSVLDLLERVQGCELDFAEFLEMLPPLRARQYSVSSSPLLRPGGCSLTVAVVDAPAHSGTGRFRGVASGYLQGAQPGTRLTVAVRPSADAFHLPEDSATPLILVCAGTGVAPFRGFLEERALRQAGGETVGEALLFFGCDHPDLDFLYRDELLAWQERGVVSVRPAFSQQPEDGVEFVQHRLWQDRADVARLFRQGAHLYVCGDGRFMAPAVRETLVRIYQEETGVTEADAQAWAEAFGRDSGRYAADVFA</sequence>
<keyword evidence="3 13" id="KW-0349">Heme</keyword>
<evidence type="ECO:0000256" key="4">
    <source>
        <dbReference type="ARBA" id="ARBA00022630"/>
    </source>
</evidence>
<evidence type="ECO:0000256" key="2">
    <source>
        <dbReference type="ARBA" id="ARBA00022448"/>
    </source>
</evidence>
<dbReference type="PANTHER" id="PTHR19384:SF17">
    <property type="entry name" value="NADPH--CYTOCHROME P450 REDUCTASE"/>
    <property type="match status" value="1"/>
</dbReference>
<keyword evidence="11 13" id="KW-0503">Monooxygenase</keyword>
<dbReference type="GO" id="GO:0005829">
    <property type="term" value="C:cytosol"/>
    <property type="evidence" value="ECO:0007669"/>
    <property type="project" value="TreeGrafter"/>
</dbReference>
<dbReference type="Pfam" id="PF00667">
    <property type="entry name" value="FAD_binding_1"/>
    <property type="match status" value="1"/>
</dbReference>
<keyword evidence="6 13" id="KW-0479">Metal-binding</keyword>
<gene>
    <name evidence="18" type="primary">cypD</name>
    <name evidence="18" type="ordered locus">DGo_PB0521</name>
</gene>
<dbReference type="InterPro" id="IPR036396">
    <property type="entry name" value="Cyt_P450_sf"/>
</dbReference>
<dbReference type="InterPro" id="IPR017972">
    <property type="entry name" value="Cyt_P450_CS"/>
</dbReference>
<dbReference type="GO" id="GO:0003958">
    <property type="term" value="F:NADPH-hemoprotein reductase activity"/>
    <property type="evidence" value="ECO:0007669"/>
    <property type="project" value="UniProtKB-UniRule"/>
</dbReference>
<dbReference type="FunFam" id="1.10.630.10:FF:000040">
    <property type="entry name" value="Bifunctional cytochrome P450/NADPH--P450 reductase"/>
    <property type="match status" value="1"/>
</dbReference>
<feature type="binding site" description="axial binding residue" evidence="14">
    <location>
        <position position="405"/>
    </location>
    <ligand>
        <name>heme</name>
        <dbReference type="ChEBI" id="CHEBI:30413"/>
    </ligand>
    <ligandPart>
        <name>Fe</name>
        <dbReference type="ChEBI" id="CHEBI:18248"/>
    </ligandPart>
</feature>
<dbReference type="Gene3D" id="3.40.50.80">
    <property type="entry name" value="Nucleotide-binding domain of ferredoxin-NADP reductase (FNR) module"/>
    <property type="match status" value="1"/>
</dbReference>
<dbReference type="InterPro" id="IPR029039">
    <property type="entry name" value="Flavoprotein-like_sf"/>
</dbReference>
<evidence type="ECO:0000256" key="9">
    <source>
        <dbReference type="ARBA" id="ARBA00023002"/>
    </source>
</evidence>
<dbReference type="InterPro" id="IPR039261">
    <property type="entry name" value="FNR_nucleotide-bd"/>
</dbReference>
<dbReference type="InterPro" id="IPR023206">
    <property type="entry name" value="Bifunctional_P450_P450_red"/>
</dbReference>
<dbReference type="InterPro" id="IPR003097">
    <property type="entry name" value="CysJ-like_FAD-binding"/>
</dbReference>
<dbReference type="SUPFAM" id="SSF52343">
    <property type="entry name" value="Ferredoxin reductase-like, C-terminal NADP-linked domain"/>
    <property type="match status" value="1"/>
</dbReference>
<dbReference type="InterPro" id="IPR001094">
    <property type="entry name" value="Flavdoxin-like"/>
</dbReference>
<dbReference type="GO" id="GO:0010181">
    <property type="term" value="F:FMN binding"/>
    <property type="evidence" value="ECO:0007669"/>
    <property type="project" value="UniProtKB-UniRule"/>
</dbReference>
<comment type="catalytic activity">
    <reaction evidence="13">
        <text>an organic molecule + reduced [NADPH--hemoprotein reductase] + O2 = an alcohol + oxidized [NADPH--hemoprotein reductase] + H2O + H(+)</text>
        <dbReference type="Rhea" id="RHEA:17149"/>
        <dbReference type="Rhea" id="RHEA-COMP:11964"/>
        <dbReference type="Rhea" id="RHEA-COMP:11965"/>
        <dbReference type="ChEBI" id="CHEBI:15377"/>
        <dbReference type="ChEBI" id="CHEBI:15378"/>
        <dbReference type="ChEBI" id="CHEBI:15379"/>
        <dbReference type="ChEBI" id="CHEBI:30879"/>
        <dbReference type="ChEBI" id="CHEBI:57618"/>
        <dbReference type="ChEBI" id="CHEBI:58210"/>
        <dbReference type="ChEBI" id="CHEBI:142491"/>
        <dbReference type="EC" id="1.14.14.1"/>
    </reaction>
</comment>
<comment type="catalytic activity">
    <reaction evidence="12 13">
        <text>2 oxidized [cytochrome P450] + NADPH = 2 reduced [cytochrome P450] + NADP(+) + H(+)</text>
        <dbReference type="Rhea" id="RHEA:24040"/>
        <dbReference type="Rhea" id="RHEA-COMP:14627"/>
        <dbReference type="Rhea" id="RHEA-COMP:14628"/>
        <dbReference type="ChEBI" id="CHEBI:15378"/>
        <dbReference type="ChEBI" id="CHEBI:55376"/>
        <dbReference type="ChEBI" id="CHEBI:57783"/>
        <dbReference type="ChEBI" id="CHEBI:58349"/>
        <dbReference type="ChEBI" id="CHEBI:60344"/>
        <dbReference type="EC" id="1.6.2.4"/>
    </reaction>
</comment>
<dbReference type="GO" id="GO:0005506">
    <property type="term" value="F:iron ion binding"/>
    <property type="evidence" value="ECO:0007669"/>
    <property type="project" value="UniProtKB-UniRule"/>
</dbReference>
<keyword evidence="19" id="KW-1185">Reference proteome</keyword>
<reference evidence="18 19" key="1">
    <citation type="journal article" date="2012" name="PLoS ONE">
        <title>Genome sequence and transcriptome analysis of the radioresistant bacterium Deinococcus gobiensis: insights into the extreme environmental adaptations.</title>
        <authorList>
            <person name="Yuan M."/>
            <person name="Chen M."/>
            <person name="Zhang W."/>
            <person name="Lu W."/>
            <person name="Wang J."/>
            <person name="Yang M."/>
            <person name="Zhao P."/>
            <person name="Tang R."/>
            <person name="Li X."/>
            <person name="Hao Y."/>
            <person name="Zhou Z."/>
            <person name="Zhan Y."/>
            <person name="Yu H."/>
            <person name="Teng C."/>
            <person name="Yan Y."/>
            <person name="Ping S."/>
            <person name="Wang Y."/>
            <person name="Lin M."/>
        </authorList>
    </citation>
    <scope>NUCLEOTIDE SEQUENCE [LARGE SCALE GENOMIC DNA]</scope>
    <source>
        <strain evidence="19">DSM 21396 / JCM 16679 / CGMCC 1.7299 / I-0</strain>
        <plasmid evidence="18">P2</plasmid>
    </source>
</reference>
<dbReference type="PRINTS" id="PR00369">
    <property type="entry name" value="FLAVODOXIN"/>
</dbReference>
<dbReference type="AlphaFoldDB" id="H8H2P3"/>
<keyword evidence="9 13" id="KW-0560">Oxidoreductase</keyword>
<dbReference type="Pfam" id="PF00258">
    <property type="entry name" value="Flavodoxin_1"/>
    <property type="match status" value="1"/>
</dbReference>
<evidence type="ECO:0000259" key="16">
    <source>
        <dbReference type="PROSITE" id="PS50902"/>
    </source>
</evidence>
<feature type="domain" description="FAD-binding FR-type" evidence="17">
    <location>
        <begin position="670"/>
        <end position="901"/>
    </location>
</feature>
<dbReference type="Gene3D" id="3.40.50.360">
    <property type="match status" value="1"/>
</dbReference>
<evidence type="ECO:0000256" key="5">
    <source>
        <dbReference type="ARBA" id="ARBA00022643"/>
    </source>
</evidence>
<evidence type="ECO:0000259" key="17">
    <source>
        <dbReference type="PROSITE" id="PS51384"/>
    </source>
</evidence>
<evidence type="ECO:0000256" key="15">
    <source>
        <dbReference type="SAM" id="MobiDB-lite"/>
    </source>
</evidence>
<dbReference type="OrthoDB" id="9789468at2"/>
<comment type="similarity">
    <text evidence="1 13">In the N-terminal section; belongs to the cytochrome P450 family.</text>
</comment>
<protein>
    <recommendedName>
        <fullName evidence="13">Bifunctional cytochrome P450/NADPH--P450 reductase</fullName>
    </recommendedName>
    <domain>
        <recommendedName>
            <fullName evidence="13">Cytochrome P450</fullName>
            <ecNumber evidence="13">1.14.14.1</ecNumber>
        </recommendedName>
    </domain>
    <domain>
        <recommendedName>
            <fullName evidence="13">NADPH--cytochrome P450 reductase</fullName>
            <ecNumber evidence="13">1.6.2.4</ecNumber>
        </recommendedName>
    </domain>
</protein>
<evidence type="ECO:0000256" key="7">
    <source>
        <dbReference type="ARBA" id="ARBA00022827"/>
    </source>
</evidence>
<organism evidence="18 19">
    <name type="scientific">Deinococcus gobiensis (strain DSM 21396 / JCM 16679 / CGMCC 1.7299 / I-0)</name>
    <dbReference type="NCBI Taxonomy" id="745776"/>
    <lineage>
        <taxon>Bacteria</taxon>
        <taxon>Thermotogati</taxon>
        <taxon>Deinococcota</taxon>
        <taxon>Deinococci</taxon>
        <taxon>Deinococcales</taxon>
        <taxon>Deinococcaceae</taxon>
        <taxon>Deinococcus</taxon>
    </lineage>
</organism>
<evidence type="ECO:0000256" key="10">
    <source>
        <dbReference type="ARBA" id="ARBA00023004"/>
    </source>
</evidence>
<evidence type="ECO:0000256" key="12">
    <source>
        <dbReference type="ARBA" id="ARBA00049342"/>
    </source>
</evidence>
<keyword evidence="4 13" id="KW-0285">Flavoprotein</keyword>
<dbReference type="EC" id="1.14.14.1" evidence="13"/>
<dbReference type="InterPro" id="IPR008254">
    <property type="entry name" value="Flavodoxin/NO_synth"/>
</dbReference>
<comment type="cofactor">
    <cofactor evidence="13">
        <name>FAD</name>
        <dbReference type="ChEBI" id="CHEBI:57692"/>
    </cofactor>
    <cofactor evidence="13">
        <name>FMN</name>
        <dbReference type="ChEBI" id="CHEBI:58210"/>
    </cofactor>
</comment>
<dbReference type="EMBL" id="CP002193">
    <property type="protein sequence ID" value="AFD27790.1"/>
    <property type="molecule type" value="Genomic_DNA"/>
</dbReference>
<accession>H8H2P3</accession>
<dbReference type="Pfam" id="PF00067">
    <property type="entry name" value="p450"/>
    <property type="match status" value="1"/>
</dbReference>
<dbReference type="PROSITE" id="PS00086">
    <property type="entry name" value="CYTOCHROME_P450"/>
    <property type="match status" value="1"/>
</dbReference>
<keyword evidence="5 13" id="KW-0288">FMN</keyword>
<evidence type="ECO:0000256" key="8">
    <source>
        <dbReference type="ARBA" id="ARBA00022857"/>
    </source>
</evidence>
<dbReference type="EC" id="1.6.2.4" evidence="13"/>
<dbReference type="Gene3D" id="1.10.630.10">
    <property type="entry name" value="Cytochrome P450"/>
    <property type="match status" value="1"/>
</dbReference>
<keyword evidence="18" id="KW-0614">Plasmid</keyword>
<proteinExistence type="inferred from homology"/>